<proteinExistence type="inferred from homology"/>
<dbReference type="Gene3D" id="2.40.160.20">
    <property type="match status" value="1"/>
</dbReference>
<name>A0A7L5DWI6_9BACT</name>
<evidence type="ECO:0000313" key="4">
    <source>
        <dbReference type="EMBL" id="QJD79910.1"/>
    </source>
</evidence>
<dbReference type="InterPro" id="IPR003394">
    <property type="entry name" value="Porin_opacity"/>
</dbReference>
<dbReference type="KEGG" id="srho:HH216_16925"/>
<dbReference type="Proteomes" id="UP000501128">
    <property type="component" value="Chromosome"/>
</dbReference>
<sequence length="193" mass="20920">MRIIFNLIAITAVLFTLLSTSSYAQFQINVTGGRLIPTARGTSPSDGVWGPGATLRYFVKPNLAIGLNTRYFTRSSSYQYGGVSSSNRGSALSGTGQVEYFFTVKSALQPYIGAEIGVYHSWYKNEYTTAGKTSSYRGNDSNLILGPKAGLQYAITPTAGLSLDASYQFLVDRGYTAHFLLVNAGGFVKFGRR</sequence>
<keyword evidence="2" id="KW-0732">Signal</keyword>
<dbReference type="RefSeq" id="WP_169551871.1">
    <property type="nucleotide sequence ID" value="NZ_CP051677.1"/>
</dbReference>
<protein>
    <recommendedName>
        <fullName evidence="3">Porin opacity type domain-containing protein</fullName>
    </recommendedName>
</protein>
<evidence type="ECO:0000313" key="5">
    <source>
        <dbReference type="Proteomes" id="UP000501128"/>
    </source>
</evidence>
<dbReference type="GO" id="GO:0015288">
    <property type="term" value="F:porin activity"/>
    <property type="evidence" value="ECO:0007669"/>
    <property type="project" value="InterPro"/>
</dbReference>
<feature type="signal peptide" evidence="2">
    <location>
        <begin position="1"/>
        <end position="24"/>
    </location>
</feature>
<comment type="similarity">
    <text evidence="1">Belongs to the opacity porin family.</text>
</comment>
<dbReference type="AlphaFoldDB" id="A0A7L5DWI6"/>
<evidence type="ECO:0000256" key="2">
    <source>
        <dbReference type="SAM" id="SignalP"/>
    </source>
</evidence>
<evidence type="ECO:0000256" key="1">
    <source>
        <dbReference type="ARBA" id="ARBA00009830"/>
    </source>
</evidence>
<dbReference type="SUPFAM" id="SSF56925">
    <property type="entry name" value="OMPA-like"/>
    <property type="match status" value="1"/>
</dbReference>
<feature type="domain" description="Porin opacity type" evidence="3">
    <location>
        <begin position="84"/>
        <end position="168"/>
    </location>
</feature>
<dbReference type="InterPro" id="IPR011250">
    <property type="entry name" value="OMP/PagP_B-barrel"/>
</dbReference>
<dbReference type="Pfam" id="PF02462">
    <property type="entry name" value="Opacity"/>
    <property type="match status" value="1"/>
</dbReference>
<keyword evidence="5" id="KW-1185">Reference proteome</keyword>
<feature type="chain" id="PRO_5029474217" description="Porin opacity type domain-containing protein" evidence="2">
    <location>
        <begin position="25"/>
        <end position="193"/>
    </location>
</feature>
<evidence type="ECO:0000259" key="3">
    <source>
        <dbReference type="Pfam" id="PF02462"/>
    </source>
</evidence>
<gene>
    <name evidence="4" type="ORF">HH216_16925</name>
</gene>
<organism evidence="4 5">
    <name type="scientific">Spirosoma rhododendri</name>
    <dbReference type="NCBI Taxonomy" id="2728024"/>
    <lineage>
        <taxon>Bacteria</taxon>
        <taxon>Pseudomonadati</taxon>
        <taxon>Bacteroidota</taxon>
        <taxon>Cytophagia</taxon>
        <taxon>Cytophagales</taxon>
        <taxon>Cytophagaceae</taxon>
        <taxon>Spirosoma</taxon>
    </lineage>
</organism>
<dbReference type="GO" id="GO:0009279">
    <property type="term" value="C:cell outer membrane"/>
    <property type="evidence" value="ECO:0007669"/>
    <property type="project" value="UniProtKB-ARBA"/>
</dbReference>
<dbReference type="EMBL" id="CP051677">
    <property type="protein sequence ID" value="QJD79910.1"/>
    <property type="molecule type" value="Genomic_DNA"/>
</dbReference>
<accession>A0A7L5DWI6</accession>
<reference evidence="4 5" key="1">
    <citation type="submission" date="2020-04" db="EMBL/GenBank/DDBJ databases">
        <title>Genome sequencing of novel species.</title>
        <authorList>
            <person name="Heo J."/>
            <person name="Kim S.-J."/>
            <person name="Kim J.-S."/>
            <person name="Hong S.-B."/>
            <person name="Kwon S.-W."/>
        </authorList>
    </citation>
    <scope>NUCLEOTIDE SEQUENCE [LARGE SCALE GENOMIC DNA]</scope>
    <source>
        <strain evidence="4 5">CJU-R4</strain>
    </source>
</reference>